<gene>
    <name evidence="2" type="ORF">HERI1096_LOCUS35122</name>
</gene>
<protein>
    <submittedName>
        <fullName evidence="2">Uncharacterized protein</fullName>
    </submittedName>
</protein>
<sequence length="108" mass="9819">MSHAALASAPLPTLAASAPAAPLVGLPSAVSGVSGPVVSFDSSPPFCGSSVPHSGTASLAGTAGAVGAAGAAAASAAAKKKKSVGGVPKGKSALSAPLMYSGFEGSGS</sequence>
<proteinExistence type="predicted"/>
<dbReference type="EMBL" id="HBHX01063506">
    <property type="protein sequence ID" value="CAE0144031.1"/>
    <property type="molecule type" value="Transcribed_RNA"/>
</dbReference>
<accession>A0A7S3BVH2</accession>
<evidence type="ECO:0000313" key="2">
    <source>
        <dbReference type="EMBL" id="CAE0144031.1"/>
    </source>
</evidence>
<dbReference type="AlphaFoldDB" id="A0A7S3BVH2"/>
<name>A0A7S3BVH2_9EUKA</name>
<reference evidence="2" key="1">
    <citation type="submission" date="2021-01" db="EMBL/GenBank/DDBJ databases">
        <authorList>
            <person name="Corre E."/>
            <person name="Pelletier E."/>
            <person name="Niang G."/>
            <person name="Scheremetjew M."/>
            <person name="Finn R."/>
            <person name="Kale V."/>
            <person name="Holt S."/>
            <person name="Cochrane G."/>
            <person name="Meng A."/>
            <person name="Brown T."/>
            <person name="Cohen L."/>
        </authorList>
    </citation>
    <scope>NUCLEOTIDE SEQUENCE</scope>
    <source>
        <strain evidence="2">CCMP281</strain>
    </source>
</reference>
<evidence type="ECO:0000256" key="1">
    <source>
        <dbReference type="SAM" id="MobiDB-lite"/>
    </source>
</evidence>
<feature type="compositionally biased region" description="Low complexity" evidence="1">
    <location>
        <begin position="84"/>
        <end position="93"/>
    </location>
</feature>
<organism evidence="2">
    <name type="scientific">Haptolina ericina</name>
    <dbReference type="NCBI Taxonomy" id="156174"/>
    <lineage>
        <taxon>Eukaryota</taxon>
        <taxon>Haptista</taxon>
        <taxon>Haptophyta</taxon>
        <taxon>Prymnesiophyceae</taxon>
        <taxon>Prymnesiales</taxon>
        <taxon>Prymnesiaceae</taxon>
        <taxon>Haptolina</taxon>
    </lineage>
</organism>
<feature type="region of interest" description="Disordered" evidence="1">
    <location>
        <begin position="78"/>
        <end position="108"/>
    </location>
</feature>